<dbReference type="PANTHER" id="PTHR34298">
    <property type="entry name" value="SEGREGATION AND CONDENSATION PROTEIN B"/>
    <property type="match status" value="1"/>
</dbReference>
<evidence type="ECO:0000256" key="5">
    <source>
        <dbReference type="SAM" id="MobiDB-lite"/>
    </source>
</evidence>
<feature type="compositionally biased region" description="Polar residues" evidence="5">
    <location>
        <begin position="241"/>
        <end position="252"/>
    </location>
</feature>
<evidence type="ECO:0000256" key="1">
    <source>
        <dbReference type="ARBA" id="ARBA00022490"/>
    </source>
</evidence>
<dbReference type="PANTHER" id="PTHR34298:SF2">
    <property type="entry name" value="SEGREGATION AND CONDENSATION PROTEIN B"/>
    <property type="match status" value="1"/>
</dbReference>
<comment type="caution">
    <text evidence="6">The sequence shown here is derived from an EMBL/GenBank/DDBJ whole genome shotgun (WGS) entry which is preliminary data.</text>
</comment>
<protein>
    <submittedName>
        <fullName evidence="6">Chromosome segregation and condensation protein ScpB</fullName>
    </submittedName>
</protein>
<dbReference type="InterPro" id="IPR036388">
    <property type="entry name" value="WH-like_DNA-bd_sf"/>
</dbReference>
<dbReference type="GO" id="GO:0051304">
    <property type="term" value="P:chromosome separation"/>
    <property type="evidence" value="ECO:0007669"/>
    <property type="project" value="InterPro"/>
</dbReference>
<keyword evidence="2" id="KW-0132">Cell division</keyword>
<proteinExistence type="predicted"/>
<dbReference type="AlphaFoldDB" id="T1AZG1"/>
<reference evidence="6" key="1">
    <citation type="submission" date="2013-08" db="EMBL/GenBank/DDBJ databases">
        <authorList>
            <person name="Mendez C."/>
            <person name="Richter M."/>
            <person name="Ferrer M."/>
            <person name="Sanchez J."/>
        </authorList>
    </citation>
    <scope>NUCLEOTIDE SEQUENCE</scope>
</reference>
<dbReference type="Pfam" id="PF04079">
    <property type="entry name" value="SMC_ScpB"/>
    <property type="match status" value="1"/>
</dbReference>
<dbReference type="GO" id="GO:0051301">
    <property type="term" value="P:cell division"/>
    <property type="evidence" value="ECO:0007669"/>
    <property type="project" value="UniProtKB-KW"/>
</dbReference>
<evidence type="ECO:0000256" key="4">
    <source>
        <dbReference type="ARBA" id="ARBA00023306"/>
    </source>
</evidence>
<evidence type="ECO:0000256" key="2">
    <source>
        <dbReference type="ARBA" id="ARBA00022618"/>
    </source>
</evidence>
<dbReference type="SUPFAM" id="SSF46785">
    <property type="entry name" value="Winged helix' DNA-binding domain"/>
    <property type="match status" value="2"/>
</dbReference>
<sequence length="353" mass="37351">MPSKLDALVFQAEAVLFAAGKPLSVKELTEALGLADFRPVQKAMRTLEQTYAHRQSSLEVRRVGERYALQLKESYVPTVHSVTPVEMAPRTVKALTLVAYHQPILQSHLVRMIGDVAYEEVQHLRGLGLVRTEAKGSTLELTTTRRFAEYFGLSSTRPEEIRRFLEGRLGVAPSPPAGALSEAPATEDSALPPERPSTPSDAEPPSENATPPPRTIPRPPKRSVRRPTRAPERARVPPDPVQSTPQCGQRTGSAGLGEPQYGQRKVAPVVADGAAGGSGGPTPEVPGGHGPGGWEPPVGPKGGDGASPERVGRPKARTRAIAAATARPMMMTTVSTEKAGPTVTVGSPGVGPV</sequence>
<reference evidence="6" key="2">
    <citation type="journal article" date="2014" name="ISME J.">
        <title>Microbial stratification in low pH oxic and suboxic macroscopic growths along an acid mine drainage.</title>
        <authorList>
            <person name="Mendez-Garcia C."/>
            <person name="Mesa V."/>
            <person name="Sprenger R.R."/>
            <person name="Richter M."/>
            <person name="Diez M.S."/>
            <person name="Solano J."/>
            <person name="Bargiela R."/>
            <person name="Golyshina O.V."/>
            <person name="Manteca A."/>
            <person name="Ramos J.L."/>
            <person name="Gallego J.R."/>
            <person name="Llorente I."/>
            <person name="Martins Dos Santos V.A."/>
            <person name="Jensen O.N."/>
            <person name="Pelaez A.I."/>
            <person name="Sanchez J."/>
            <person name="Ferrer M."/>
        </authorList>
    </citation>
    <scope>NUCLEOTIDE SEQUENCE</scope>
</reference>
<accession>T1AZG1</accession>
<name>T1AZG1_9ZZZZ</name>
<dbReference type="Gene3D" id="1.10.10.10">
    <property type="entry name" value="Winged helix-like DNA-binding domain superfamily/Winged helix DNA-binding domain"/>
    <property type="match status" value="2"/>
</dbReference>
<keyword evidence="4" id="KW-0131">Cell cycle</keyword>
<feature type="compositionally biased region" description="Low complexity" evidence="5">
    <location>
        <begin position="319"/>
        <end position="333"/>
    </location>
</feature>
<dbReference type="EMBL" id="AUZY01004485">
    <property type="protein sequence ID" value="EQD62942.1"/>
    <property type="molecule type" value="Genomic_DNA"/>
</dbReference>
<evidence type="ECO:0000256" key="3">
    <source>
        <dbReference type="ARBA" id="ARBA00022829"/>
    </source>
</evidence>
<dbReference type="InterPro" id="IPR036390">
    <property type="entry name" value="WH_DNA-bd_sf"/>
</dbReference>
<feature type="region of interest" description="Disordered" evidence="5">
    <location>
        <begin position="172"/>
        <end position="353"/>
    </location>
</feature>
<gene>
    <name evidence="6" type="ORF">B1B_07047</name>
</gene>
<keyword evidence="1" id="KW-0963">Cytoplasm</keyword>
<feature type="compositionally biased region" description="Basic residues" evidence="5">
    <location>
        <begin position="219"/>
        <end position="228"/>
    </location>
</feature>
<organism evidence="6">
    <name type="scientific">mine drainage metagenome</name>
    <dbReference type="NCBI Taxonomy" id="410659"/>
    <lineage>
        <taxon>unclassified sequences</taxon>
        <taxon>metagenomes</taxon>
        <taxon>ecological metagenomes</taxon>
    </lineage>
</organism>
<evidence type="ECO:0000313" key="6">
    <source>
        <dbReference type="EMBL" id="EQD62942.1"/>
    </source>
</evidence>
<keyword evidence="3" id="KW-0159">Chromosome partition</keyword>
<dbReference type="InterPro" id="IPR005234">
    <property type="entry name" value="ScpB_csome_segregation"/>
</dbReference>